<evidence type="ECO:0000313" key="1">
    <source>
        <dbReference type="EMBL" id="KAK1852494.1"/>
    </source>
</evidence>
<comment type="caution">
    <text evidence="1">The sequence shown here is derived from an EMBL/GenBank/DDBJ whole genome shotgun (WGS) entry which is preliminary data.</text>
</comment>
<proteinExistence type="predicted"/>
<name>A0AAD9EI54_9PEZI</name>
<reference evidence="1" key="1">
    <citation type="submission" date="2023-01" db="EMBL/GenBank/DDBJ databases">
        <title>Colletotrichum chrysophilum M932 genome sequence.</title>
        <authorList>
            <person name="Baroncelli R."/>
        </authorList>
    </citation>
    <scope>NUCLEOTIDE SEQUENCE</scope>
    <source>
        <strain evidence="1">M932</strain>
    </source>
</reference>
<organism evidence="1 2">
    <name type="scientific">Colletotrichum chrysophilum</name>
    <dbReference type="NCBI Taxonomy" id="1836956"/>
    <lineage>
        <taxon>Eukaryota</taxon>
        <taxon>Fungi</taxon>
        <taxon>Dikarya</taxon>
        <taxon>Ascomycota</taxon>
        <taxon>Pezizomycotina</taxon>
        <taxon>Sordariomycetes</taxon>
        <taxon>Hypocreomycetidae</taxon>
        <taxon>Glomerellales</taxon>
        <taxon>Glomerellaceae</taxon>
        <taxon>Colletotrichum</taxon>
        <taxon>Colletotrichum gloeosporioides species complex</taxon>
    </lineage>
</organism>
<protein>
    <submittedName>
        <fullName evidence="1">Uncharacterized protein</fullName>
    </submittedName>
</protein>
<gene>
    <name evidence="1" type="ORF">CCHR01_04843</name>
</gene>
<keyword evidence="2" id="KW-1185">Reference proteome</keyword>
<dbReference type="AlphaFoldDB" id="A0AAD9EI54"/>
<dbReference type="EMBL" id="JAQOWY010000073">
    <property type="protein sequence ID" value="KAK1852494.1"/>
    <property type="molecule type" value="Genomic_DNA"/>
</dbReference>
<sequence length="68" mass="7647">MIVAKPGATYLYTRCDPRKPAPARRWGQVHVAAACSRLVARPEDFAYDVHRLPMRRTPQATQSPSQTP</sequence>
<dbReference type="Proteomes" id="UP001243330">
    <property type="component" value="Unassembled WGS sequence"/>
</dbReference>
<evidence type="ECO:0000313" key="2">
    <source>
        <dbReference type="Proteomes" id="UP001243330"/>
    </source>
</evidence>
<accession>A0AAD9EI54</accession>